<dbReference type="CDD" id="cd00293">
    <property type="entry name" value="USP-like"/>
    <property type="match status" value="1"/>
</dbReference>
<dbReference type="InterPro" id="IPR006016">
    <property type="entry name" value="UspA"/>
</dbReference>
<comment type="caution">
    <text evidence="3">The sequence shown here is derived from an EMBL/GenBank/DDBJ whole genome shotgun (WGS) entry which is preliminary data.</text>
</comment>
<organism evidence="3 4">
    <name type="scientific">Brumimicrobium glaciale</name>
    <dbReference type="NCBI Taxonomy" id="200475"/>
    <lineage>
        <taxon>Bacteria</taxon>
        <taxon>Pseudomonadati</taxon>
        <taxon>Bacteroidota</taxon>
        <taxon>Flavobacteriia</taxon>
        <taxon>Flavobacteriales</taxon>
        <taxon>Crocinitomicaceae</taxon>
        <taxon>Brumimicrobium</taxon>
    </lineage>
</organism>
<reference evidence="3 4" key="1">
    <citation type="submission" date="2019-02" db="EMBL/GenBank/DDBJ databases">
        <title>Genome sequence of the sea-ice species Brumimicrobium glaciale.</title>
        <authorList>
            <person name="Bowman J.P."/>
        </authorList>
    </citation>
    <scope>NUCLEOTIDE SEQUENCE [LARGE SCALE GENOMIC DNA]</scope>
    <source>
        <strain evidence="3 4">IC156</strain>
    </source>
</reference>
<dbReference type="PRINTS" id="PR01438">
    <property type="entry name" value="UNVRSLSTRESS"/>
</dbReference>
<dbReference type="InterPro" id="IPR014729">
    <property type="entry name" value="Rossmann-like_a/b/a_fold"/>
</dbReference>
<gene>
    <name evidence="3" type="ORF">ERX46_08690</name>
</gene>
<dbReference type="PANTHER" id="PTHR46268:SF6">
    <property type="entry name" value="UNIVERSAL STRESS PROTEIN UP12"/>
    <property type="match status" value="1"/>
</dbReference>
<keyword evidence="4" id="KW-1185">Reference proteome</keyword>
<evidence type="ECO:0000259" key="2">
    <source>
        <dbReference type="Pfam" id="PF00582"/>
    </source>
</evidence>
<accession>A0A4Q4KM31</accession>
<evidence type="ECO:0000313" key="4">
    <source>
        <dbReference type="Proteomes" id="UP000293952"/>
    </source>
</evidence>
<dbReference type="RefSeq" id="WP_130093471.1">
    <property type="nucleotide sequence ID" value="NZ_SETE01000003.1"/>
</dbReference>
<evidence type="ECO:0000256" key="1">
    <source>
        <dbReference type="ARBA" id="ARBA00008791"/>
    </source>
</evidence>
<dbReference type="InterPro" id="IPR006015">
    <property type="entry name" value="Universal_stress_UspA"/>
</dbReference>
<dbReference type="Gene3D" id="3.40.50.620">
    <property type="entry name" value="HUPs"/>
    <property type="match status" value="2"/>
</dbReference>
<dbReference type="EMBL" id="SETE01000003">
    <property type="protein sequence ID" value="RYM34030.1"/>
    <property type="molecule type" value="Genomic_DNA"/>
</dbReference>
<evidence type="ECO:0000313" key="3">
    <source>
        <dbReference type="EMBL" id="RYM34030.1"/>
    </source>
</evidence>
<dbReference type="OrthoDB" id="9788959at2"/>
<proteinExistence type="inferred from homology"/>
<dbReference type="AlphaFoldDB" id="A0A4Q4KM31"/>
<dbReference type="SUPFAM" id="SSF52402">
    <property type="entry name" value="Adenine nucleotide alpha hydrolases-like"/>
    <property type="match status" value="2"/>
</dbReference>
<sequence length="278" mass="31783">MKNILLPTDFSENSWNAISYASQLVKNENCTFYLLNTYKLVVYGTEYAVPNPSRIELTETIKNASKNGLEKISQRFEKELSNPKHKIKSVSSFGTLTGAMEDLDKEHGMDLIVMGTKGATGAMKVLFGSNTVDVLNNSKCPVLAIPDEFKFEVPREILFPSDYSIAFDEKHVKPILEIAKEYQSTIHSLHVYNERRLSEEQLDNRNLLEEILEDIAFEIHNVEDQKIPEAVEKFQSENNIDLLVMINNKHTFFENLFFKNKINEIGFQLAIPFLVIPS</sequence>
<comment type="similarity">
    <text evidence="1">Belongs to the universal stress protein A family.</text>
</comment>
<dbReference type="PANTHER" id="PTHR46268">
    <property type="entry name" value="STRESS RESPONSE PROTEIN NHAX"/>
    <property type="match status" value="1"/>
</dbReference>
<dbReference type="Proteomes" id="UP000293952">
    <property type="component" value="Unassembled WGS sequence"/>
</dbReference>
<dbReference type="Pfam" id="PF00582">
    <property type="entry name" value="Usp"/>
    <property type="match status" value="1"/>
</dbReference>
<protein>
    <submittedName>
        <fullName evidence="3">Universal stress protein</fullName>
    </submittedName>
</protein>
<name>A0A4Q4KM31_9FLAO</name>
<feature type="domain" description="UspA" evidence="2">
    <location>
        <begin position="1"/>
        <end position="146"/>
    </location>
</feature>